<feature type="compositionally biased region" description="Basic and acidic residues" evidence="6">
    <location>
        <begin position="370"/>
        <end position="392"/>
    </location>
</feature>
<dbReference type="SMART" id="SM00365">
    <property type="entry name" value="LRR_SD22"/>
    <property type="match status" value="4"/>
</dbReference>
<protein>
    <recommendedName>
        <fullName evidence="9">Dynein assembly factor 1, axonemal homolog</fullName>
    </recommendedName>
</protein>
<keyword evidence="8" id="KW-1185">Reference proteome</keyword>
<evidence type="ECO:0000313" key="8">
    <source>
        <dbReference type="Proteomes" id="UP001165065"/>
    </source>
</evidence>
<accession>A0A9W7L5K1</accession>
<dbReference type="OrthoDB" id="1904536at2759"/>
<dbReference type="PANTHER" id="PTHR45973">
    <property type="entry name" value="PROTEIN PHOSPHATASE 1 REGULATORY SUBUNIT SDS22-RELATED"/>
    <property type="match status" value="1"/>
</dbReference>
<dbReference type="PANTHER" id="PTHR45973:SF9">
    <property type="entry name" value="LEUCINE-RICH REPEAT-CONTAINING PROTEIN 46"/>
    <property type="match status" value="1"/>
</dbReference>
<reference evidence="8" key="1">
    <citation type="journal article" date="2023" name="Commun. Biol.">
        <title>Genome analysis of Parmales, the sister group of diatoms, reveals the evolutionary specialization of diatoms from phago-mixotrophs to photoautotrophs.</title>
        <authorList>
            <person name="Ban H."/>
            <person name="Sato S."/>
            <person name="Yoshikawa S."/>
            <person name="Yamada K."/>
            <person name="Nakamura Y."/>
            <person name="Ichinomiya M."/>
            <person name="Sato N."/>
            <person name="Blanc-Mathieu R."/>
            <person name="Endo H."/>
            <person name="Kuwata A."/>
            <person name="Ogata H."/>
        </authorList>
    </citation>
    <scope>NUCLEOTIDE SEQUENCE [LARGE SCALE GENOMIC DNA]</scope>
</reference>
<dbReference type="InterPro" id="IPR050576">
    <property type="entry name" value="Cilia_flagella_integrity"/>
</dbReference>
<evidence type="ECO:0000256" key="2">
    <source>
        <dbReference type="ARBA" id="ARBA00022614"/>
    </source>
</evidence>
<keyword evidence="3" id="KW-0677">Repeat</keyword>
<evidence type="ECO:0000256" key="1">
    <source>
        <dbReference type="ARBA" id="ARBA00004138"/>
    </source>
</evidence>
<feature type="region of interest" description="Disordered" evidence="6">
    <location>
        <begin position="523"/>
        <end position="548"/>
    </location>
</feature>
<gene>
    <name evidence="7" type="ORF">TrCOL_g7453</name>
</gene>
<dbReference type="AlphaFoldDB" id="A0A9W7L5K1"/>
<dbReference type="Proteomes" id="UP001165065">
    <property type="component" value="Unassembled WGS sequence"/>
</dbReference>
<sequence length="700" mass="77886">MSQDRDHALTAQNMLGGSGGLGAGMRPGREKAKVEKYNLDLPEMNEKTLIDAALANGGYETPELNDKLYLHFKGYKRIENLEAYTGLASIWLDSNGFDKIENLGHLVKLRSLFLQKNLIPKIENVGMLSSLVHLDLSENRIRKVEGLGTLKNLQTLNLSKNFLETTESVLHLADCAAITNVDLSTNTLKEESIITDALGKMPSLVACNMDGNPMVREVGNFRKKMINAVKKLRYMDRPVFENERAGAEAWAEGGYELERKVKQEWAQKKRDSEKQSLQDFRDWQNELRKQKAEELKNGPSKETLEKRAKHQAFMQEKRAAAKIEAEEEKRLFSDPEAARKAGVNFWSTSEEKDIFGNVRSSASKPIEFVEEVKGEGEEKGEGEGGVESKGEGGSKGGEIFNFQGSAPGTGEGKGPMDFKKKDAGLPVPPENERFGEKKEEEEEEKDAEVVPPPAPGGGESGYGSDEERQRRVDESMMMWKKQQEAKKERKSRTSRGAVGGEENREAAEEAKVTIKGVTNGFDALVKRGEGERDTESKEGEEKDKDKEKDGFYWSEGMDVCLAKHVHKNMFDFELVSKAIMAELEGQTTILGNTTIDELTEDRCRERWCELDVDDTAEPAAIGLRSNIHIGEGGKQMSFAELQRQVNGMESGLLKRPTELPGVGVGGDGEGDDDDDDDDEDVGVVDIRALRKKMTNFETLD</sequence>
<feature type="compositionally biased region" description="Gly residues" evidence="6">
    <location>
        <begin position="16"/>
        <end position="25"/>
    </location>
</feature>
<evidence type="ECO:0000256" key="4">
    <source>
        <dbReference type="ARBA" id="ARBA00023069"/>
    </source>
</evidence>
<dbReference type="EMBL" id="BRYA01000758">
    <property type="protein sequence ID" value="GMI31801.1"/>
    <property type="molecule type" value="Genomic_DNA"/>
</dbReference>
<comment type="subcellular location">
    <subcellularLocation>
        <location evidence="1">Cell projection</location>
        <location evidence="1">Cilium</location>
    </subcellularLocation>
</comment>
<evidence type="ECO:0000256" key="5">
    <source>
        <dbReference type="ARBA" id="ARBA00023273"/>
    </source>
</evidence>
<evidence type="ECO:0008006" key="9">
    <source>
        <dbReference type="Google" id="ProtNLM"/>
    </source>
</evidence>
<dbReference type="InterPro" id="IPR001611">
    <property type="entry name" value="Leu-rich_rpt"/>
</dbReference>
<feature type="compositionally biased region" description="Basic and acidic residues" evidence="6">
    <location>
        <begin position="414"/>
        <end position="423"/>
    </location>
</feature>
<dbReference type="InterPro" id="IPR032675">
    <property type="entry name" value="LRR_dom_sf"/>
</dbReference>
<evidence type="ECO:0000313" key="7">
    <source>
        <dbReference type="EMBL" id="GMI31801.1"/>
    </source>
</evidence>
<dbReference type="Gene3D" id="3.80.10.10">
    <property type="entry name" value="Ribonuclease Inhibitor"/>
    <property type="match status" value="2"/>
</dbReference>
<feature type="compositionally biased region" description="Basic and acidic residues" evidence="6">
    <location>
        <begin position="501"/>
        <end position="511"/>
    </location>
</feature>
<keyword evidence="4" id="KW-0969">Cilium</keyword>
<comment type="caution">
    <text evidence="7">The sequence shown here is derived from an EMBL/GenBank/DDBJ whole genome shotgun (WGS) entry which is preliminary data.</text>
</comment>
<dbReference type="SUPFAM" id="SSF52075">
    <property type="entry name" value="Outer arm dynein light chain 1"/>
    <property type="match status" value="1"/>
</dbReference>
<organism evidence="7 8">
    <name type="scientific">Triparma columacea</name>
    <dbReference type="NCBI Taxonomy" id="722753"/>
    <lineage>
        <taxon>Eukaryota</taxon>
        <taxon>Sar</taxon>
        <taxon>Stramenopiles</taxon>
        <taxon>Ochrophyta</taxon>
        <taxon>Bolidophyceae</taxon>
        <taxon>Parmales</taxon>
        <taxon>Triparmaceae</taxon>
        <taxon>Triparma</taxon>
    </lineage>
</organism>
<feature type="compositionally biased region" description="Acidic residues" evidence="6">
    <location>
        <begin position="668"/>
        <end position="682"/>
    </location>
</feature>
<feature type="region of interest" description="Disordered" evidence="6">
    <location>
        <begin position="366"/>
        <end position="511"/>
    </location>
</feature>
<evidence type="ECO:0000256" key="6">
    <source>
        <dbReference type="SAM" id="MobiDB-lite"/>
    </source>
</evidence>
<keyword evidence="5" id="KW-0966">Cell projection</keyword>
<feature type="region of interest" description="Disordered" evidence="6">
    <location>
        <begin position="650"/>
        <end position="682"/>
    </location>
</feature>
<evidence type="ECO:0000256" key="3">
    <source>
        <dbReference type="ARBA" id="ARBA00022737"/>
    </source>
</evidence>
<dbReference type="PROSITE" id="PS51450">
    <property type="entry name" value="LRR"/>
    <property type="match status" value="3"/>
</dbReference>
<keyword evidence="2" id="KW-0433">Leucine-rich repeat</keyword>
<feature type="compositionally biased region" description="Basic and acidic residues" evidence="6">
    <location>
        <begin position="465"/>
        <end position="474"/>
    </location>
</feature>
<feature type="compositionally biased region" description="Basic and acidic residues" evidence="6">
    <location>
        <begin position="524"/>
        <end position="548"/>
    </location>
</feature>
<feature type="region of interest" description="Disordered" evidence="6">
    <location>
        <begin position="1"/>
        <end position="27"/>
    </location>
</feature>
<proteinExistence type="predicted"/>
<name>A0A9W7L5K1_9STRA</name>
<dbReference type="Pfam" id="PF14580">
    <property type="entry name" value="LRR_9"/>
    <property type="match status" value="1"/>
</dbReference>